<evidence type="ECO:0000256" key="1">
    <source>
        <dbReference type="SAM" id="MobiDB-lite"/>
    </source>
</evidence>
<proteinExistence type="predicted"/>
<protein>
    <recommendedName>
        <fullName evidence="4">Pre-C2HC domain-containing protein</fullName>
    </recommendedName>
</protein>
<gene>
    <name evidence="2" type="ORF">EVAR_32630_1</name>
</gene>
<dbReference type="AlphaFoldDB" id="A0A4C1WJU6"/>
<accession>A0A4C1WJU6</accession>
<dbReference type="EMBL" id="BGZK01000564">
    <property type="protein sequence ID" value="GBP50385.1"/>
    <property type="molecule type" value="Genomic_DNA"/>
</dbReference>
<dbReference type="Proteomes" id="UP000299102">
    <property type="component" value="Unassembled WGS sequence"/>
</dbReference>
<keyword evidence="3" id="KW-1185">Reference proteome</keyword>
<evidence type="ECO:0000313" key="3">
    <source>
        <dbReference type="Proteomes" id="UP000299102"/>
    </source>
</evidence>
<evidence type="ECO:0000313" key="2">
    <source>
        <dbReference type="EMBL" id="GBP50385.1"/>
    </source>
</evidence>
<feature type="region of interest" description="Disordered" evidence="1">
    <location>
        <begin position="137"/>
        <end position="161"/>
    </location>
</feature>
<name>A0A4C1WJU6_EUMVA</name>
<reference evidence="2 3" key="1">
    <citation type="journal article" date="2019" name="Commun. Biol.">
        <title>The bagworm genome reveals a unique fibroin gene that provides high tensile strength.</title>
        <authorList>
            <person name="Kono N."/>
            <person name="Nakamura H."/>
            <person name="Ohtoshi R."/>
            <person name="Tomita M."/>
            <person name="Numata K."/>
            <person name="Arakawa K."/>
        </authorList>
    </citation>
    <scope>NUCLEOTIDE SEQUENCE [LARGE SCALE GENOMIC DNA]</scope>
</reference>
<dbReference type="OrthoDB" id="8123886at2759"/>
<organism evidence="2 3">
    <name type="scientific">Eumeta variegata</name>
    <name type="common">Bagworm moth</name>
    <name type="synonym">Eumeta japonica</name>
    <dbReference type="NCBI Taxonomy" id="151549"/>
    <lineage>
        <taxon>Eukaryota</taxon>
        <taxon>Metazoa</taxon>
        <taxon>Ecdysozoa</taxon>
        <taxon>Arthropoda</taxon>
        <taxon>Hexapoda</taxon>
        <taxon>Insecta</taxon>
        <taxon>Pterygota</taxon>
        <taxon>Neoptera</taxon>
        <taxon>Endopterygota</taxon>
        <taxon>Lepidoptera</taxon>
        <taxon>Glossata</taxon>
        <taxon>Ditrysia</taxon>
        <taxon>Tineoidea</taxon>
        <taxon>Psychidae</taxon>
        <taxon>Oiketicinae</taxon>
        <taxon>Eumeta</taxon>
    </lineage>
</organism>
<evidence type="ECO:0008006" key="4">
    <source>
        <dbReference type="Google" id="ProtNLM"/>
    </source>
</evidence>
<comment type="caution">
    <text evidence="2">The sequence shown here is derived from an EMBL/GenBank/DDBJ whole genome shotgun (WGS) entry which is preliminary data.</text>
</comment>
<feature type="compositionally biased region" description="Low complexity" evidence="1">
    <location>
        <begin position="143"/>
        <end position="155"/>
    </location>
</feature>
<sequence>MPRTFRNLNINNKYLIDNKVKFHTYALEDERKLKAVIRGVPADFDINDIKSDLLNQGFPQCNQCTAYVDATVPLCGIRVEASRNRGGPGQYHRYQPPHIVTRILDLIHNDANFPELKEKPSPHENLAFCPDSVPSNNPWGRIQPQGPSRSRPGSSFNAHPLCHLPQPVRDLLIV</sequence>